<proteinExistence type="predicted"/>
<dbReference type="GO" id="GO:0006508">
    <property type="term" value="P:proteolysis"/>
    <property type="evidence" value="ECO:0007669"/>
    <property type="project" value="InterPro"/>
</dbReference>
<dbReference type="AlphaFoldDB" id="A0A8J3KPN8"/>
<evidence type="ECO:0000259" key="1">
    <source>
        <dbReference type="Pfam" id="PF04389"/>
    </source>
</evidence>
<dbReference type="Gene3D" id="3.50.30.30">
    <property type="match status" value="1"/>
</dbReference>
<evidence type="ECO:0000313" key="2">
    <source>
        <dbReference type="EMBL" id="GIG03757.1"/>
    </source>
</evidence>
<organism evidence="2 3">
    <name type="scientific">Catellatospora coxensis</name>
    <dbReference type="NCBI Taxonomy" id="310354"/>
    <lineage>
        <taxon>Bacteria</taxon>
        <taxon>Bacillati</taxon>
        <taxon>Actinomycetota</taxon>
        <taxon>Actinomycetes</taxon>
        <taxon>Micromonosporales</taxon>
        <taxon>Micromonosporaceae</taxon>
        <taxon>Catellatospora</taxon>
    </lineage>
</organism>
<feature type="domain" description="Peptidase M28" evidence="1">
    <location>
        <begin position="215"/>
        <end position="396"/>
    </location>
</feature>
<dbReference type="InterPro" id="IPR007484">
    <property type="entry name" value="Peptidase_M28"/>
</dbReference>
<dbReference type="Gene3D" id="3.40.630.10">
    <property type="entry name" value="Zn peptidases"/>
    <property type="match status" value="1"/>
</dbReference>
<dbReference type="GO" id="GO:0008235">
    <property type="term" value="F:metalloexopeptidase activity"/>
    <property type="evidence" value="ECO:0007669"/>
    <property type="project" value="InterPro"/>
</dbReference>
<name>A0A8J3KPN8_9ACTN</name>
<gene>
    <name evidence="2" type="ORF">Cco03nite_04570</name>
</gene>
<dbReference type="Pfam" id="PF04389">
    <property type="entry name" value="Peptidase_M28"/>
    <property type="match status" value="1"/>
</dbReference>
<dbReference type="InterPro" id="IPR045175">
    <property type="entry name" value="M28_fam"/>
</dbReference>
<sequence>MTTAPHAGSATPADPALLSDESPALNRMLAIVNRLAAAEFTGRRTGTPGGHAAAAWLAQQLRQAGATVTLDPFPVRGSIRELHATPHLRYTDTTRTHALIHRRDFCEHLATTDLPQPVTGPITRPEDDPRGAWILLDDGYDLTLAQAAAKHGALGLLVSRGTDADGWMPKMIAGPATGPLPVLAVHTDWHHRMRASRGQITASAPLRTVDAEAVNVYATFATVGRSGPKVLLTAHYDGVGDDPEQRFPAAADNASGVAAVIETARQLIADHTAFTLTVALLDAEEAGAHGSAHHAPQVPEDTIVINLDGAAALHEAAAVEAAGPAHALLAALDRAGRDTGVPLRGQAMPSDNRRYAAAGLAAVGIGMGMPGYQTPAETPDRVQPATLLAATRLLTATVKHHVAGHESSQR</sequence>
<dbReference type="SUPFAM" id="SSF53187">
    <property type="entry name" value="Zn-dependent exopeptidases"/>
    <property type="match status" value="1"/>
</dbReference>
<comment type="caution">
    <text evidence="2">The sequence shown here is derived from an EMBL/GenBank/DDBJ whole genome shotgun (WGS) entry which is preliminary data.</text>
</comment>
<dbReference type="PANTHER" id="PTHR12147:SF26">
    <property type="entry name" value="PEPTIDASE M28 DOMAIN-CONTAINING PROTEIN"/>
    <property type="match status" value="1"/>
</dbReference>
<protein>
    <recommendedName>
        <fullName evidence="1">Peptidase M28 domain-containing protein</fullName>
    </recommendedName>
</protein>
<evidence type="ECO:0000313" key="3">
    <source>
        <dbReference type="Proteomes" id="UP000630887"/>
    </source>
</evidence>
<dbReference type="PANTHER" id="PTHR12147">
    <property type="entry name" value="METALLOPEPTIDASE M28 FAMILY MEMBER"/>
    <property type="match status" value="1"/>
</dbReference>
<reference evidence="2 3" key="1">
    <citation type="submission" date="2021-01" db="EMBL/GenBank/DDBJ databases">
        <title>Whole genome shotgun sequence of Catellatospora coxensis NBRC 107359.</title>
        <authorList>
            <person name="Komaki H."/>
            <person name="Tamura T."/>
        </authorList>
    </citation>
    <scope>NUCLEOTIDE SEQUENCE [LARGE SCALE GENOMIC DNA]</scope>
    <source>
        <strain evidence="2 3">NBRC 107359</strain>
    </source>
</reference>
<keyword evidence="3" id="KW-1185">Reference proteome</keyword>
<accession>A0A8J3KPN8</accession>
<dbReference type="Proteomes" id="UP000630887">
    <property type="component" value="Unassembled WGS sequence"/>
</dbReference>
<dbReference type="EMBL" id="BONI01000002">
    <property type="protein sequence ID" value="GIG03757.1"/>
    <property type="molecule type" value="Genomic_DNA"/>
</dbReference>